<dbReference type="Gene3D" id="2.20.25.110">
    <property type="entry name" value="S-adenosyl-L-methionine-dependent methyltransferases"/>
    <property type="match status" value="1"/>
</dbReference>
<protein>
    <submittedName>
        <fullName evidence="5">Methyltransferase domain-containing protein</fullName>
    </submittedName>
</protein>
<gene>
    <name evidence="5" type="ORF">RM445_12175</name>
</gene>
<reference evidence="6" key="1">
    <citation type="submission" date="2023-07" db="EMBL/GenBank/DDBJ databases">
        <title>30 novel species of actinomycetes from the DSMZ collection.</title>
        <authorList>
            <person name="Nouioui I."/>
        </authorList>
    </citation>
    <scope>NUCLEOTIDE SEQUENCE [LARGE SCALE GENOMIC DNA]</scope>
    <source>
        <strain evidence="6">DSM 45834</strain>
    </source>
</reference>
<evidence type="ECO:0000256" key="3">
    <source>
        <dbReference type="ARBA" id="ARBA00022691"/>
    </source>
</evidence>
<dbReference type="Pfam" id="PF13649">
    <property type="entry name" value="Methyltransf_25"/>
    <property type="match status" value="1"/>
</dbReference>
<dbReference type="Proteomes" id="UP001183202">
    <property type="component" value="Unassembled WGS sequence"/>
</dbReference>
<keyword evidence="3" id="KW-0949">S-adenosyl-L-methionine</keyword>
<dbReference type="RefSeq" id="WP_311556314.1">
    <property type="nucleotide sequence ID" value="NZ_JAVREJ010000007.1"/>
</dbReference>
<evidence type="ECO:0000256" key="1">
    <source>
        <dbReference type="ARBA" id="ARBA00022603"/>
    </source>
</evidence>
<dbReference type="Gene3D" id="3.40.50.150">
    <property type="entry name" value="Vaccinia Virus protein VP39"/>
    <property type="match status" value="1"/>
</dbReference>
<dbReference type="InterPro" id="IPR041698">
    <property type="entry name" value="Methyltransf_25"/>
</dbReference>
<proteinExistence type="predicted"/>
<dbReference type="GO" id="GO:0032259">
    <property type="term" value="P:methylation"/>
    <property type="evidence" value="ECO:0007669"/>
    <property type="project" value="UniProtKB-KW"/>
</dbReference>
<dbReference type="PANTHER" id="PTHR43464">
    <property type="entry name" value="METHYLTRANSFERASE"/>
    <property type="match status" value="1"/>
</dbReference>
<feature type="domain" description="Methyltransferase" evidence="4">
    <location>
        <begin position="50"/>
        <end position="144"/>
    </location>
</feature>
<keyword evidence="6" id="KW-1185">Reference proteome</keyword>
<evidence type="ECO:0000259" key="4">
    <source>
        <dbReference type="Pfam" id="PF13649"/>
    </source>
</evidence>
<name>A0ABU2NAJ2_9PSEU</name>
<organism evidence="5 6">
    <name type="scientific">Pseudonocardia charpentierae</name>
    <dbReference type="NCBI Taxonomy" id="3075545"/>
    <lineage>
        <taxon>Bacteria</taxon>
        <taxon>Bacillati</taxon>
        <taxon>Actinomycetota</taxon>
        <taxon>Actinomycetes</taxon>
        <taxon>Pseudonocardiales</taxon>
        <taxon>Pseudonocardiaceae</taxon>
        <taxon>Pseudonocardia</taxon>
    </lineage>
</organism>
<keyword evidence="1 5" id="KW-0489">Methyltransferase</keyword>
<dbReference type="EMBL" id="JAVREJ010000007">
    <property type="protein sequence ID" value="MDT0350279.1"/>
    <property type="molecule type" value="Genomic_DNA"/>
</dbReference>
<comment type="caution">
    <text evidence="5">The sequence shown here is derived from an EMBL/GenBank/DDBJ whole genome shotgun (WGS) entry which is preliminary data.</text>
</comment>
<sequence length="261" mass="28139">MTHEIASTWYDDFFTELPNAFWRAAVPPQATAAEIDFLARVTGPRAGHRVLDVCCGSGRHALPLARLGCRVSGIDVSVEAIAHARRSAADERLEVDLRVGDVRNLPADVRADVAICMGNAFGYLDHDATQVFLADLARIVVPGGALVLDYGFVAESFLPGLALEEEPMTIGGVEATSVNTYDTADSRWLTEFTFRRGDEVHRGTSVQYVYTAAEVTRLVAGAGFTGVERYGDTDGSPYRFGSPRLLLVARRPVTTDGGGDS</sequence>
<accession>A0ABU2NAJ2</accession>
<dbReference type="GO" id="GO:0008168">
    <property type="term" value="F:methyltransferase activity"/>
    <property type="evidence" value="ECO:0007669"/>
    <property type="project" value="UniProtKB-KW"/>
</dbReference>
<dbReference type="SUPFAM" id="SSF53335">
    <property type="entry name" value="S-adenosyl-L-methionine-dependent methyltransferases"/>
    <property type="match status" value="1"/>
</dbReference>
<evidence type="ECO:0000256" key="2">
    <source>
        <dbReference type="ARBA" id="ARBA00022679"/>
    </source>
</evidence>
<evidence type="ECO:0000313" key="5">
    <source>
        <dbReference type="EMBL" id="MDT0350279.1"/>
    </source>
</evidence>
<dbReference type="CDD" id="cd02440">
    <property type="entry name" value="AdoMet_MTases"/>
    <property type="match status" value="1"/>
</dbReference>
<dbReference type="InterPro" id="IPR029063">
    <property type="entry name" value="SAM-dependent_MTases_sf"/>
</dbReference>
<dbReference type="PANTHER" id="PTHR43464:SF19">
    <property type="entry name" value="UBIQUINONE BIOSYNTHESIS O-METHYLTRANSFERASE, MITOCHONDRIAL"/>
    <property type="match status" value="1"/>
</dbReference>
<evidence type="ECO:0000313" key="6">
    <source>
        <dbReference type="Proteomes" id="UP001183202"/>
    </source>
</evidence>
<keyword evidence="2" id="KW-0808">Transferase</keyword>